<sequence length="389" mass="41098">MGSLSSCSSSSSIRAGLVSSATSLNSDMCSISVSGGQSGRSASQPPASGPAEQIPNLMDEMPSVSSSYAPVPNLMDDIDMVLSDPSGSQVTQDDSTDEGIDIDTPSGFGVGEFALSGMNIPYDSEPEPLESRALSDGCHSQNGAKGLNQKENGSHTPLIGLLHPIRRNSRGKWRSGAIRQPAPGSPTPPLLSVDVELPSGGCILEDGALGFGGDGCVLMSIPGAKKKTVRVAVGENPYLKADDLVQGTIREESRGGGLVQWTQQRLAASKMLLSSGLRYVDGLVGDYHLRGMSSEMASPKVAAESSANDESDLTDEENESVQSIVGHRSLNGIKTSEEADHCRAQSRMLWLALAQQIADRMRTMAVADATVRALQKRWNQLENGWRVQV</sequence>
<reference evidence="2 3" key="1">
    <citation type="journal article" date="2018" name="Cell">
        <title>The Chara Genome: Secondary Complexity and Implications for Plant Terrestrialization.</title>
        <authorList>
            <person name="Nishiyama T."/>
            <person name="Sakayama H."/>
            <person name="Vries J.D."/>
            <person name="Buschmann H."/>
            <person name="Saint-Marcoux D."/>
            <person name="Ullrich K.K."/>
            <person name="Haas F.B."/>
            <person name="Vanderstraeten L."/>
            <person name="Becker D."/>
            <person name="Lang D."/>
            <person name="Vosolsobe S."/>
            <person name="Rombauts S."/>
            <person name="Wilhelmsson P.K.I."/>
            <person name="Janitza P."/>
            <person name="Kern R."/>
            <person name="Heyl A."/>
            <person name="Rumpler F."/>
            <person name="Villalobos L.I.A.C."/>
            <person name="Clay J.M."/>
            <person name="Skokan R."/>
            <person name="Toyoda A."/>
            <person name="Suzuki Y."/>
            <person name="Kagoshima H."/>
            <person name="Schijlen E."/>
            <person name="Tajeshwar N."/>
            <person name="Catarino B."/>
            <person name="Hetherington A.J."/>
            <person name="Saltykova A."/>
            <person name="Bonnot C."/>
            <person name="Breuninger H."/>
            <person name="Symeonidi A."/>
            <person name="Radhakrishnan G.V."/>
            <person name="Van Nieuwerburgh F."/>
            <person name="Deforce D."/>
            <person name="Chang C."/>
            <person name="Karol K.G."/>
            <person name="Hedrich R."/>
            <person name="Ulvskov P."/>
            <person name="Glockner G."/>
            <person name="Delwiche C.F."/>
            <person name="Petrasek J."/>
            <person name="Van de Peer Y."/>
            <person name="Friml J."/>
            <person name="Beilby M."/>
            <person name="Dolan L."/>
            <person name="Kohara Y."/>
            <person name="Sugano S."/>
            <person name="Fujiyama A."/>
            <person name="Delaux P.-M."/>
            <person name="Quint M."/>
            <person name="TheiBen G."/>
            <person name="Hagemann M."/>
            <person name="Harholt J."/>
            <person name="Dunand C."/>
            <person name="Zachgo S."/>
            <person name="Langdale J."/>
            <person name="Maumus F."/>
            <person name="Straeten D.V.D."/>
            <person name="Gould S.B."/>
            <person name="Rensing S.A."/>
        </authorList>
    </citation>
    <scope>NUCLEOTIDE SEQUENCE [LARGE SCALE GENOMIC DNA]</scope>
    <source>
        <strain evidence="2 3">S276</strain>
    </source>
</reference>
<evidence type="ECO:0000313" key="2">
    <source>
        <dbReference type="EMBL" id="GBG63175.1"/>
    </source>
</evidence>
<gene>
    <name evidence="2" type="ORF">CBR_g36944</name>
</gene>
<dbReference type="Gramene" id="GBG63175">
    <property type="protein sequence ID" value="GBG63175"/>
    <property type="gene ID" value="CBR_g36944"/>
</dbReference>
<feature type="region of interest" description="Disordered" evidence="1">
    <location>
        <begin position="302"/>
        <end position="321"/>
    </location>
</feature>
<dbReference type="EMBL" id="BFEA01000036">
    <property type="protein sequence ID" value="GBG63175.1"/>
    <property type="molecule type" value="Genomic_DNA"/>
</dbReference>
<evidence type="ECO:0000313" key="3">
    <source>
        <dbReference type="Proteomes" id="UP000265515"/>
    </source>
</evidence>
<evidence type="ECO:0000256" key="1">
    <source>
        <dbReference type="SAM" id="MobiDB-lite"/>
    </source>
</evidence>
<accession>A0A388JZI1</accession>
<feature type="region of interest" description="Disordered" evidence="1">
    <location>
        <begin position="28"/>
        <end position="72"/>
    </location>
</feature>
<comment type="caution">
    <text evidence="2">The sequence shown here is derived from an EMBL/GenBank/DDBJ whole genome shotgun (WGS) entry which is preliminary data.</text>
</comment>
<name>A0A388JZI1_CHABU</name>
<keyword evidence="3" id="KW-1185">Reference proteome</keyword>
<organism evidence="2 3">
    <name type="scientific">Chara braunii</name>
    <name type="common">Braun's stonewort</name>
    <dbReference type="NCBI Taxonomy" id="69332"/>
    <lineage>
        <taxon>Eukaryota</taxon>
        <taxon>Viridiplantae</taxon>
        <taxon>Streptophyta</taxon>
        <taxon>Charophyceae</taxon>
        <taxon>Charales</taxon>
        <taxon>Characeae</taxon>
        <taxon>Chara</taxon>
    </lineage>
</organism>
<feature type="compositionally biased region" description="Polar residues" evidence="1">
    <location>
        <begin position="28"/>
        <end position="46"/>
    </location>
</feature>
<dbReference type="AlphaFoldDB" id="A0A388JZI1"/>
<feature type="compositionally biased region" description="Acidic residues" evidence="1">
    <location>
        <begin position="307"/>
        <end position="319"/>
    </location>
</feature>
<dbReference type="Proteomes" id="UP000265515">
    <property type="component" value="Unassembled WGS sequence"/>
</dbReference>
<protein>
    <submittedName>
        <fullName evidence="2">Uncharacterized protein</fullName>
    </submittedName>
</protein>
<proteinExistence type="predicted"/>